<dbReference type="EMBL" id="AK367589">
    <property type="protein sequence ID" value="BAJ98792.1"/>
    <property type="molecule type" value="mRNA"/>
</dbReference>
<dbReference type="EnsemblPlants" id="HORVU.MOREX.r3.2HG0167410.1">
    <property type="protein sequence ID" value="HORVU.MOREX.r3.2HG0167410.1.CDS1"/>
    <property type="gene ID" value="HORVU.MOREX.r3.2HG0167410"/>
</dbReference>
<dbReference type="GO" id="GO:0010227">
    <property type="term" value="P:floral organ abscission"/>
    <property type="evidence" value="ECO:0007669"/>
    <property type="project" value="InterPro"/>
</dbReference>
<dbReference type="Gramene" id="HORVU.MOREX.r3.2HG0167410.1">
    <property type="protein sequence ID" value="HORVU.MOREX.r3.2HG0167410.1.CDS1"/>
    <property type="gene ID" value="HORVU.MOREX.r3.2HG0167410"/>
</dbReference>
<reference evidence="6" key="1">
    <citation type="journal article" date="2011" name="Plant Physiol.">
        <title>Comprehensive sequence analysis of 24,783 barley full-length cDNAs derived from 12 clone libraries.</title>
        <authorList>
            <person name="Matsumoto T."/>
            <person name="Tanaka T."/>
            <person name="Sakai H."/>
            <person name="Amano N."/>
            <person name="Kanamori H."/>
            <person name="Kurita K."/>
            <person name="Kikuta A."/>
            <person name="Kamiya K."/>
            <person name="Yamamoto M."/>
            <person name="Ikawa H."/>
            <person name="Fujii N."/>
            <person name="Hori K."/>
            <person name="Itoh T."/>
            <person name="Sato K."/>
        </authorList>
    </citation>
    <scope>NUCLEOTIDE SEQUENCE</scope>
    <source>
        <tissue evidence="6">Shoot and root</tissue>
    </source>
</reference>
<evidence type="ECO:0000256" key="2">
    <source>
        <dbReference type="ARBA" id="ARBA00022525"/>
    </source>
</evidence>
<dbReference type="RefSeq" id="XP_044970083.1">
    <property type="nucleotide sequence ID" value="XM_045114148.1"/>
</dbReference>
<feature type="chain" id="PRO_5043303027" evidence="5">
    <location>
        <begin position="35"/>
        <end position="89"/>
    </location>
</feature>
<dbReference type="PANTHER" id="PTHR33599">
    <property type="entry name" value="PROTEIN IDA-LIKE 5"/>
    <property type="match status" value="1"/>
</dbReference>
<dbReference type="OrthoDB" id="1935957at2759"/>
<organism evidence="6">
    <name type="scientific">Hordeum vulgare subsp. vulgare</name>
    <name type="common">Domesticated barley</name>
    <dbReference type="NCBI Taxonomy" id="112509"/>
    <lineage>
        <taxon>Eukaryota</taxon>
        <taxon>Viridiplantae</taxon>
        <taxon>Streptophyta</taxon>
        <taxon>Embryophyta</taxon>
        <taxon>Tracheophyta</taxon>
        <taxon>Spermatophyta</taxon>
        <taxon>Magnoliopsida</taxon>
        <taxon>Liliopsida</taxon>
        <taxon>Poales</taxon>
        <taxon>Poaceae</taxon>
        <taxon>BOP clade</taxon>
        <taxon>Pooideae</taxon>
        <taxon>Triticodae</taxon>
        <taxon>Triticeae</taxon>
        <taxon>Hordeinae</taxon>
        <taxon>Hordeum</taxon>
    </lineage>
</organism>
<dbReference type="Gramene" id="HORVU.MOREX.r2.2HG0138000.1">
    <property type="protein sequence ID" value="HORVU.MOREX.r2.2HG0138000.1.CDS.1"/>
    <property type="gene ID" value="HORVU.MOREX.r2.2HG0138000"/>
</dbReference>
<dbReference type="InterPro" id="IPR039639">
    <property type="entry name" value="IDA-like"/>
</dbReference>
<feature type="signal peptide" evidence="5">
    <location>
        <begin position="1"/>
        <end position="34"/>
    </location>
</feature>
<evidence type="ECO:0000256" key="1">
    <source>
        <dbReference type="ARBA" id="ARBA00004239"/>
    </source>
</evidence>
<keyword evidence="3 5" id="KW-0732">Signal</keyword>
<evidence type="ECO:0000256" key="4">
    <source>
        <dbReference type="SAM" id="MobiDB-lite"/>
    </source>
</evidence>
<proteinExistence type="evidence at transcript level"/>
<reference evidence="7" key="3">
    <citation type="submission" date="2020-10" db="EMBL/GenBank/DDBJ databases">
        <authorList>
            <person name="Scholz U."/>
            <person name="Mascher M."/>
            <person name="Fiebig A."/>
        </authorList>
    </citation>
    <scope>NUCLEOTIDE SEQUENCE [LARGE SCALE GENOMIC DNA]</scope>
    <source>
        <strain evidence="7">cv. Morex</strain>
    </source>
</reference>
<name>F2DUM1_HORVV</name>
<accession>F2DUM1</accession>
<comment type="subcellular location">
    <subcellularLocation>
        <location evidence="1">Secreted</location>
        <location evidence="1">Extracellular space</location>
    </subcellularLocation>
</comment>
<dbReference type="HOGENOM" id="CLU_186343_0_0_1"/>
<reference evidence="7" key="4">
    <citation type="submission" date="2022-01" db="UniProtKB">
        <authorList>
            <consortium name="EnsemblPlants"/>
        </authorList>
    </citation>
    <scope>IDENTIFICATION</scope>
    <source>
        <strain evidence="7">subsp. vulgare</strain>
    </source>
</reference>
<dbReference type="Proteomes" id="UP000011116">
    <property type="component" value="Chromosome 2H"/>
</dbReference>
<keyword evidence="8" id="KW-1185">Reference proteome</keyword>
<dbReference type="PANTHER" id="PTHR33599:SF20">
    <property type="entry name" value="PROTEIN IDA"/>
    <property type="match status" value="1"/>
</dbReference>
<evidence type="ECO:0000256" key="5">
    <source>
        <dbReference type="SAM" id="SignalP"/>
    </source>
</evidence>
<evidence type="ECO:0000256" key="3">
    <source>
        <dbReference type="ARBA" id="ARBA00022729"/>
    </source>
</evidence>
<evidence type="ECO:0000313" key="8">
    <source>
        <dbReference type="Proteomes" id="UP000011116"/>
    </source>
</evidence>
<gene>
    <name evidence="7" type="primary">LOC123430271</name>
</gene>
<dbReference type="GeneID" id="123430271"/>
<dbReference type="AlphaFoldDB" id="F2DUM1"/>
<reference evidence="8" key="2">
    <citation type="journal article" date="2012" name="Nature">
        <title>A physical, genetic and functional sequence assembly of the barley genome.</title>
        <authorList>
            <consortium name="The International Barley Genome Sequencing Consortium"/>
            <person name="Mayer K.F."/>
            <person name="Waugh R."/>
            <person name="Brown J.W."/>
            <person name="Schulman A."/>
            <person name="Langridge P."/>
            <person name="Platzer M."/>
            <person name="Fincher G.B."/>
            <person name="Muehlbauer G.J."/>
            <person name="Sato K."/>
            <person name="Close T.J."/>
            <person name="Wise R.P."/>
            <person name="Stein N."/>
        </authorList>
    </citation>
    <scope>NUCLEOTIDE SEQUENCE [LARGE SCALE GENOMIC DNA]</scope>
    <source>
        <strain evidence="8">cv. Morex</strain>
    </source>
</reference>
<keyword evidence="2" id="KW-0964">Secreted</keyword>
<evidence type="ECO:0000313" key="6">
    <source>
        <dbReference type="EMBL" id="BAJ98792.1"/>
    </source>
</evidence>
<dbReference type="KEGG" id="hvg:123430271"/>
<sequence>MGRTSSRSTSHPPQLRRYVLPLLLLLLLLAMASSSSCEASRGMQPFRGRPLERGAANHFFGFLPRGSVTPSGPSRKHNAVGLDGQLEKP</sequence>
<protein>
    <submittedName>
        <fullName evidence="6">Predicted protein</fullName>
    </submittedName>
</protein>
<dbReference type="GO" id="GO:0005576">
    <property type="term" value="C:extracellular region"/>
    <property type="evidence" value="ECO:0007669"/>
    <property type="project" value="UniProtKB-SubCell"/>
</dbReference>
<feature type="region of interest" description="Disordered" evidence="4">
    <location>
        <begin position="65"/>
        <end position="89"/>
    </location>
</feature>
<evidence type="ECO:0000313" key="7">
    <source>
        <dbReference type="EnsemblPlants" id="HORVU.MOREX.r3.2HG0167410.1.CDS1"/>
    </source>
</evidence>